<dbReference type="EMBL" id="AOIL01000062">
    <property type="protein sequence ID" value="ELY86225.1"/>
    <property type="molecule type" value="Genomic_DNA"/>
</dbReference>
<dbReference type="InterPro" id="IPR025877">
    <property type="entry name" value="MobA-like_NTP_Trfase"/>
</dbReference>
<dbReference type="GO" id="GO:0016779">
    <property type="term" value="F:nucleotidyltransferase activity"/>
    <property type="evidence" value="ECO:0007669"/>
    <property type="project" value="UniProtKB-KW"/>
</dbReference>
<comment type="caution">
    <text evidence="2">The sequence shown here is derived from an EMBL/GenBank/DDBJ whole genome shotgun (WGS) entry which is preliminary data.</text>
</comment>
<evidence type="ECO:0000259" key="1">
    <source>
        <dbReference type="Pfam" id="PF12804"/>
    </source>
</evidence>
<dbReference type="PANTHER" id="PTHR43777">
    <property type="entry name" value="MOLYBDENUM COFACTOR CYTIDYLYLTRANSFERASE"/>
    <property type="match status" value="1"/>
</dbReference>
<dbReference type="CDD" id="cd04182">
    <property type="entry name" value="GT_2_like_f"/>
    <property type="match status" value="1"/>
</dbReference>
<dbReference type="OrthoDB" id="28434at2157"/>
<reference evidence="2 3" key="1">
    <citation type="journal article" date="2014" name="PLoS Genet.">
        <title>Phylogenetically driven sequencing of extremely halophilic archaea reveals strategies for static and dynamic osmo-response.</title>
        <authorList>
            <person name="Becker E.A."/>
            <person name="Seitzer P.M."/>
            <person name="Tritt A."/>
            <person name="Larsen D."/>
            <person name="Krusor M."/>
            <person name="Yao A.I."/>
            <person name="Wu D."/>
            <person name="Madern D."/>
            <person name="Eisen J.A."/>
            <person name="Darling A.E."/>
            <person name="Facciotti M.T."/>
        </authorList>
    </citation>
    <scope>NUCLEOTIDE SEQUENCE [LARGE SCALE GENOMIC DNA]</scope>
    <source>
        <strain evidence="2 3">DSM 12281</strain>
    </source>
</reference>
<dbReference type="Proteomes" id="UP000011648">
    <property type="component" value="Unassembled WGS sequence"/>
</dbReference>
<evidence type="ECO:0000313" key="3">
    <source>
        <dbReference type="Proteomes" id="UP000011648"/>
    </source>
</evidence>
<gene>
    <name evidence="2" type="ORF">C484_18442</name>
</gene>
<dbReference type="Gene3D" id="3.90.550.10">
    <property type="entry name" value="Spore Coat Polysaccharide Biosynthesis Protein SpsA, Chain A"/>
    <property type="match status" value="1"/>
</dbReference>
<keyword evidence="3" id="KW-1185">Reference proteome</keyword>
<organism evidence="2 3">
    <name type="scientific">Natrialba taiwanensis DSM 12281</name>
    <dbReference type="NCBI Taxonomy" id="1230458"/>
    <lineage>
        <taxon>Archaea</taxon>
        <taxon>Methanobacteriati</taxon>
        <taxon>Methanobacteriota</taxon>
        <taxon>Stenosarchaea group</taxon>
        <taxon>Halobacteria</taxon>
        <taxon>Halobacteriales</taxon>
        <taxon>Natrialbaceae</taxon>
        <taxon>Natrialba</taxon>
    </lineage>
</organism>
<accession>L9ZIA3</accession>
<evidence type="ECO:0000313" key="2">
    <source>
        <dbReference type="EMBL" id="ELY86225.1"/>
    </source>
</evidence>
<dbReference type="SUPFAM" id="SSF53448">
    <property type="entry name" value="Nucleotide-diphospho-sugar transferases"/>
    <property type="match status" value="1"/>
</dbReference>
<protein>
    <submittedName>
        <fullName evidence="2">Molybdenum cofactor cytidylyltransferase / molybdopterin molybdochelatase</fullName>
    </submittedName>
</protein>
<name>L9ZIA3_9EURY</name>
<feature type="domain" description="MobA-like NTP transferase" evidence="1">
    <location>
        <begin position="10"/>
        <end position="170"/>
    </location>
</feature>
<dbReference type="PATRIC" id="fig|1230458.4.peg.3714"/>
<dbReference type="STRING" id="1230458.C484_18442"/>
<proteinExistence type="predicted"/>
<dbReference type="Pfam" id="PF12804">
    <property type="entry name" value="NTP_transf_3"/>
    <property type="match status" value="1"/>
</dbReference>
<keyword evidence="2" id="KW-0808">Transferase</keyword>
<keyword evidence="2" id="KW-0548">Nucleotidyltransferase</keyword>
<sequence length="194" mass="21051">MTRTDLTVGAVLLAAGRSERFGRANKLLADYEGEPIVRRAARTLLDASLEDHITVVGHEAAAVRDALPDSFDIRYNDWYEDGQHTSVKEGVIAAHKRSWDAVVFALGDMPVVAPETVECLRDTFESGRESIVVPAYDGKRGNPVLFGAAHFDTLADVAGDQGGRRLIVTHPDAIQIAVDDPGVRHDVDRPGDLP</sequence>
<dbReference type="InterPro" id="IPR029044">
    <property type="entry name" value="Nucleotide-diphossugar_trans"/>
</dbReference>
<dbReference type="PANTHER" id="PTHR43777:SF1">
    <property type="entry name" value="MOLYBDENUM COFACTOR CYTIDYLYLTRANSFERASE"/>
    <property type="match status" value="1"/>
</dbReference>
<dbReference type="RefSeq" id="WP_006827300.1">
    <property type="nucleotide sequence ID" value="NZ_AOIL01000062.1"/>
</dbReference>
<dbReference type="AlphaFoldDB" id="L9ZIA3"/>